<proteinExistence type="predicted"/>
<dbReference type="AlphaFoldDB" id="A0A9X2S2H7"/>
<reference evidence="1" key="1">
    <citation type="submission" date="2022-07" db="EMBL/GenBank/DDBJ databases">
        <title>Enhanced cultured diversity of the mouse gut microbiota enables custom-made synthetic communities.</title>
        <authorList>
            <person name="Afrizal A."/>
        </authorList>
    </citation>
    <scope>NUCLEOTIDE SEQUENCE</scope>
    <source>
        <strain evidence="1">DSM 29186</strain>
    </source>
</reference>
<protein>
    <submittedName>
        <fullName evidence="1">Uncharacterized protein</fullName>
    </submittedName>
</protein>
<accession>A0A9X2S2H7</accession>
<dbReference type="EMBL" id="JANKBY010000209">
    <property type="protein sequence ID" value="MCR1823904.1"/>
    <property type="molecule type" value="Genomic_DNA"/>
</dbReference>
<organism evidence="1 2">
    <name type="scientific">Terrisporobacter muris</name>
    <dbReference type="NCBI Taxonomy" id="2963284"/>
    <lineage>
        <taxon>Bacteria</taxon>
        <taxon>Bacillati</taxon>
        <taxon>Bacillota</taxon>
        <taxon>Clostridia</taxon>
        <taxon>Peptostreptococcales</taxon>
        <taxon>Peptostreptococcaceae</taxon>
        <taxon>Terrisporobacter</taxon>
    </lineage>
</organism>
<comment type="caution">
    <text evidence="1">The sequence shown here is derived from an EMBL/GenBank/DDBJ whole genome shotgun (WGS) entry which is preliminary data.</text>
</comment>
<evidence type="ECO:0000313" key="1">
    <source>
        <dbReference type="EMBL" id="MCR1823904.1"/>
    </source>
</evidence>
<gene>
    <name evidence="1" type="ORF">NSA58_14025</name>
</gene>
<sequence>MWKLCSQNNKLCAMCLHWDGYRLGYVVHDKGTFFKYDNTKKAKCMYPKDFAHFEKTPNQMCPRFEKRF</sequence>
<dbReference type="RefSeq" id="WP_257560595.1">
    <property type="nucleotide sequence ID" value="NZ_JANKBY010000209.1"/>
</dbReference>
<name>A0A9X2S2H7_9FIRM</name>
<keyword evidence="2" id="KW-1185">Reference proteome</keyword>
<evidence type="ECO:0000313" key="2">
    <source>
        <dbReference type="Proteomes" id="UP001140817"/>
    </source>
</evidence>
<dbReference type="Proteomes" id="UP001140817">
    <property type="component" value="Unassembled WGS sequence"/>
</dbReference>